<dbReference type="PANTHER" id="PTHR24320:SF148">
    <property type="entry name" value="NAD(P)-BINDING ROSSMANN-FOLD SUPERFAMILY PROTEIN"/>
    <property type="match status" value="1"/>
</dbReference>
<sequence>MTTPQTPINSGFTAWSTTSHVIKGIDLVGKVAIVTGGYSGLGREAARTFLSAGARVIVPARDVERARKALDGLPGVEIEEMDLLDSASIDAFAKRFLDSGLPLDMLVNSAGIMALPGRTLDARGYELHFATNHLGHFQLTARLWPALKATPGARVVSVSSMGHRFSPVIFDDLNFENRPYEPWSGYGQSKTANILFAVELDARGQADDVRAFSLHPGGIPGTGLEKHVPRADLIAAGVIDENGVPQIDPARDLKSFPMGAATHVWCATSPQLAGKGGVFCVDSEIAPLMDAAPENFSMAESQSGHRDNGVAPYAVDREAAKRLWEVSEQLTGVQFAI</sequence>
<proteinExistence type="inferred from homology"/>
<comment type="similarity">
    <text evidence="1">Belongs to the short-chain dehydrogenases/reductases (SDR) family.</text>
</comment>
<dbReference type="SUPFAM" id="SSF51735">
    <property type="entry name" value="NAD(P)-binding Rossmann-fold domains"/>
    <property type="match status" value="1"/>
</dbReference>
<dbReference type="Pfam" id="PF00106">
    <property type="entry name" value="adh_short"/>
    <property type="match status" value="1"/>
</dbReference>
<keyword evidence="2 3" id="KW-0560">Oxidoreductase</keyword>
<dbReference type="InterPro" id="IPR036291">
    <property type="entry name" value="NAD(P)-bd_dom_sf"/>
</dbReference>
<dbReference type="Gene3D" id="3.40.50.720">
    <property type="entry name" value="NAD(P)-binding Rossmann-like Domain"/>
    <property type="match status" value="1"/>
</dbReference>
<dbReference type="AlphaFoldDB" id="A0A212LJA5"/>
<dbReference type="GO" id="GO:0016491">
    <property type="term" value="F:oxidoreductase activity"/>
    <property type="evidence" value="ECO:0007669"/>
    <property type="project" value="UniProtKB-KW"/>
</dbReference>
<dbReference type="PRINTS" id="PR00081">
    <property type="entry name" value="GDHRDH"/>
</dbReference>
<accession>A0A212LJA5</accession>
<dbReference type="InterPro" id="IPR002347">
    <property type="entry name" value="SDR_fam"/>
</dbReference>
<dbReference type="RefSeq" id="WP_288197454.1">
    <property type="nucleotide sequence ID" value="NZ_LT608334.1"/>
</dbReference>
<evidence type="ECO:0000256" key="1">
    <source>
        <dbReference type="ARBA" id="ARBA00006484"/>
    </source>
</evidence>
<evidence type="ECO:0000313" key="3">
    <source>
        <dbReference type="EMBL" id="SCM77622.1"/>
    </source>
</evidence>
<gene>
    <name evidence="3" type="ORF">KL86PLE_41427</name>
</gene>
<dbReference type="EMBL" id="FMJD01000008">
    <property type="protein sequence ID" value="SCM77622.1"/>
    <property type="molecule type" value="Genomic_DNA"/>
</dbReference>
<protein>
    <submittedName>
        <fullName evidence="3">Putative oxidoreductase</fullName>
        <ecNumber evidence="3">1.-.-.-</ecNumber>
    </submittedName>
</protein>
<dbReference type="PANTHER" id="PTHR24320">
    <property type="entry name" value="RETINOL DEHYDROGENASE"/>
    <property type="match status" value="1"/>
</dbReference>
<organism evidence="3">
    <name type="scientific">uncultured Pleomorphomonas sp</name>
    <dbReference type="NCBI Taxonomy" id="442121"/>
    <lineage>
        <taxon>Bacteria</taxon>
        <taxon>Pseudomonadati</taxon>
        <taxon>Pseudomonadota</taxon>
        <taxon>Alphaproteobacteria</taxon>
        <taxon>Hyphomicrobiales</taxon>
        <taxon>Pleomorphomonadaceae</taxon>
        <taxon>Pleomorphomonas</taxon>
        <taxon>environmental samples</taxon>
    </lineage>
</organism>
<dbReference type="EC" id="1.-.-.-" evidence="3"/>
<name>A0A212LJA5_9HYPH</name>
<reference evidence="3" key="1">
    <citation type="submission" date="2016-08" db="EMBL/GenBank/DDBJ databases">
        <authorList>
            <person name="Seilhamer J.J."/>
        </authorList>
    </citation>
    <scope>NUCLEOTIDE SEQUENCE</scope>
    <source>
        <strain evidence="3">86</strain>
    </source>
</reference>
<evidence type="ECO:0000256" key="2">
    <source>
        <dbReference type="ARBA" id="ARBA00023002"/>
    </source>
</evidence>